<reference evidence="1" key="1">
    <citation type="submission" date="2021-06" db="EMBL/GenBank/DDBJ databases">
        <authorList>
            <person name="Kallberg Y."/>
            <person name="Tangrot J."/>
            <person name="Rosling A."/>
        </authorList>
    </citation>
    <scope>NUCLEOTIDE SEQUENCE</scope>
    <source>
        <strain evidence="1">CL551</strain>
    </source>
</reference>
<organism evidence="1 2">
    <name type="scientific">Acaulospora morrowiae</name>
    <dbReference type="NCBI Taxonomy" id="94023"/>
    <lineage>
        <taxon>Eukaryota</taxon>
        <taxon>Fungi</taxon>
        <taxon>Fungi incertae sedis</taxon>
        <taxon>Mucoromycota</taxon>
        <taxon>Glomeromycotina</taxon>
        <taxon>Glomeromycetes</taxon>
        <taxon>Diversisporales</taxon>
        <taxon>Acaulosporaceae</taxon>
        <taxon>Acaulospora</taxon>
    </lineage>
</organism>
<keyword evidence="2" id="KW-1185">Reference proteome</keyword>
<dbReference type="OrthoDB" id="442947at2759"/>
<comment type="caution">
    <text evidence="1">The sequence shown here is derived from an EMBL/GenBank/DDBJ whole genome shotgun (WGS) entry which is preliminary data.</text>
</comment>
<proteinExistence type="predicted"/>
<gene>
    <name evidence="1" type="ORF">AMORRO_LOCUS6389</name>
</gene>
<dbReference type="AlphaFoldDB" id="A0A9N9BM67"/>
<dbReference type="Proteomes" id="UP000789342">
    <property type="component" value="Unassembled WGS sequence"/>
</dbReference>
<protein>
    <submittedName>
        <fullName evidence="1">18724_t:CDS:1</fullName>
    </submittedName>
</protein>
<evidence type="ECO:0000313" key="2">
    <source>
        <dbReference type="Proteomes" id="UP000789342"/>
    </source>
</evidence>
<name>A0A9N9BM67_9GLOM</name>
<accession>A0A9N9BM67</accession>
<dbReference type="EMBL" id="CAJVPV010004246">
    <property type="protein sequence ID" value="CAG8569350.1"/>
    <property type="molecule type" value="Genomic_DNA"/>
</dbReference>
<sequence>MALSLTSLEPRELTGGESNLSGAKILFNSKSAIISGNYLQQEKAGALVEESVSRFNSKPVIGSILLVIDDINRFKDTKYLFTEFVDKNECIKNELLRQKFQQYLIKSIKEPNNGRTIDELADVLGGRNLEITDAPNKSNSIRRKQSVFDTADRLDEVLKNTLNHLSIKPLEPGQKIKFRVYFGRQTFFGVNPQAILSVNDFRKFSEYISTTFVHSLPKTHENLEKICERFELKPDDPNEENESISITLLENDQRKKIKLCRSKEDGSWEIEKVVKNIKRVAIISVISGSEIPDLRFMVKTKRDIYISPKLKNIIKDLQTERPVPDENGLRFKLSDFEGKLDGVIHVRQKINKNSYSNDKFKITKVTEISEMKGKDQIKTDYNVSLKNLRWRKDNQEATKVGFDNDVESIRETIEFAREIAKSVINT</sequence>
<evidence type="ECO:0000313" key="1">
    <source>
        <dbReference type="EMBL" id="CAG8569350.1"/>
    </source>
</evidence>